<sequence length="779" mass="87646">MIYNTILESIGNTPLVRINRLNPNPAVTVAAKLESRNPGGSIKERISLSMIEAGERSGELTRDKIVLEATSGNTGIGLAMVCAAKGYRCMLVMPESASIERRRIMQAYGAEILLTPAARATDGAIEKAYALAREYPQRYFLTDQYNNEANWRSHYDQTAPEIWEQTDGRVTHVVATLGTSGTVMGLSAWFREFQPQVEVVAVEPHLGHKIQGLKNMKESYRPGIFDKSVPASIVTIDDDDAFITARKLARQEGIFVGMSSGAAMYAALQLAETLSEGLIVAMLPDGGERYLSTPLFTPKEPPAEGKKPRLRFFNTMTKKKEPFVPASKERVTFYSCGPTAYQPASLSLCRRFVVADLIVRYLEARGHEVASYMNFTDLDDNTIAGAEETGLGLKEFTERYIDSFLSDIDTLGVRRANGYPKASEHVQDMIDISHQLIHKGFAYEKHGSIYFDISKFPRYGKLSGIDLSKIQVGRTVDLDNYEKDNPRDFTLLKRSTLSELKKGIFFETDWGNVRPSWHIECSAMSTGYLGETLDIHTSSRDLMFPHHENEIAIAEALTGKPLARYWLHSELLLVDGKKMSPENNNVVTLKDLLARGFTGREVRFMLISVQYRKPIHFSLKRLENVRTALKRLDDFTCKLLCLPPGRPHPEVTAYVSALEEQFFAAMDDDLNVSLAMAAIYNFIKKVNPILQINHLDRDQKSYIIEKLDQLNQVLKIFKLKGCPLEPEIDALIQLREKARVEKDWQTADRARNELAERGIAVIDTANGPVWKRVTETEEQ</sequence>
<keyword evidence="12 19" id="KW-0862">Zinc</keyword>
<evidence type="ECO:0000256" key="4">
    <source>
        <dbReference type="ARBA" id="ARBA00005594"/>
    </source>
</evidence>
<evidence type="ECO:0000256" key="15">
    <source>
        <dbReference type="ARBA" id="ARBA00022917"/>
    </source>
</evidence>
<dbReference type="InterPro" id="IPR032678">
    <property type="entry name" value="tRNA-synt_1_cat_dom"/>
</dbReference>
<protein>
    <recommendedName>
        <fullName evidence="19">Cysteine--tRNA ligase</fullName>
        <ecNumber evidence="19">6.1.1.16</ecNumber>
    </recommendedName>
    <alternativeName>
        <fullName evidence="19">Cysteinyl-tRNA synthetase</fullName>
        <shortName evidence="19">CysRS</shortName>
    </alternativeName>
</protein>
<keyword evidence="10 19" id="KW-0479">Metal-binding</keyword>
<dbReference type="SUPFAM" id="SSF53686">
    <property type="entry name" value="Tryptophan synthase beta subunit-like PLP-dependent enzymes"/>
    <property type="match status" value="1"/>
</dbReference>
<dbReference type="Gene3D" id="1.20.120.1910">
    <property type="entry name" value="Cysteine-tRNA ligase, C-terminal anti-codon recognition domain"/>
    <property type="match status" value="1"/>
</dbReference>
<comment type="cofactor">
    <cofactor evidence="1">
        <name>pyridoxal 5'-phosphate</name>
        <dbReference type="ChEBI" id="CHEBI:597326"/>
    </cofactor>
</comment>
<gene>
    <name evidence="19" type="primary">cysS</name>
    <name evidence="21" type="ORF">DPPLL_28300</name>
</gene>
<dbReference type="PANTHER" id="PTHR10890:SF3">
    <property type="entry name" value="CYSTEINE--TRNA LIGASE, CYTOPLASMIC"/>
    <property type="match status" value="1"/>
</dbReference>
<dbReference type="EC" id="6.1.1.16" evidence="19"/>
<keyword evidence="17" id="KW-0198">Cysteine biosynthesis</keyword>
<keyword evidence="22" id="KW-1185">Reference proteome</keyword>
<comment type="subcellular location">
    <subcellularLocation>
        <location evidence="2 19">Cytoplasm</location>
    </subcellularLocation>
</comment>
<proteinExistence type="inferred from homology"/>
<evidence type="ECO:0000313" key="22">
    <source>
        <dbReference type="Proteomes" id="UP000830055"/>
    </source>
</evidence>
<dbReference type="InterPro" id="IPR001926">
    <property type="entry name" value="TrpB-like_PALP"/>
</dbReference>
<dbReference type="Pfam" id="PF09190">
    <property type="entry name" value="DALR_2"/>
    <property type="match status" value="1"/>
</dbReference>
<feature type="domain" description="Cysteinyl-tRNA synthetase class Ia DALR" evidence="20">
    <location>
        <begin position="661"/>
        <end position="724"/>
    </location>
</feature>
<comment type="catalytic activity">
    <reaction evidence="18">
        <text>O-acetyl-L-serine + hydrogen sulfide = L-cysteine + acetate</text>
        <dbReference type="Rhea" id="RHEA:14829"/>
        <dbReference type="ChEBI" id="CHEBI:29919"/>
        <dbReference type="ChEBI" id="CHEBI:30089"/>
        <dbReference type="ChEBI" id="CHEBI:35235"/>
        <dbReference type="ChEBI" id="CHEBI:58340"/>
        <dbReference type="EC" id="2.5.1.47"/>
    </reaction>
</comment>
<dbReference type="InterPro" id="IPR056411">
    <property type="entry name" value="CysS_C"/>
</dbReference>
<keyword evidence="8 19" id="KW-0436">Ligase</keyword>
<dbReference type="Proteomes" id="UP000830055">
    <property type="component" value="Chromosome"/>
</dbReference>
<dbReference type="PRINTS" id="PR00983">
    <property type="entry name" value="TRNASYNTHCYS"/>
</dbReference>
<dbReference type="Pfam" id="PF01406">
    <property type="entry name" value="tRNA-synt_1e"/>
    <property type="match status" value="1"/>
</dbReference>
<evidence type="ECO:0000313" key="21">
    <source>
        <dbReference type="EMBL" id="BDD88465.1"/>
    </source>
</evidence>
<keyword evidence="13 19" id="KW-0067">ATP-binding</keyword>
<dbReference type="Gene3D" id="3.40.50.620">
    <property type="entry name" value="HUPs"/>
    <property type="match status" value="1"/>
</dbReference>
<dbReference type="InterPro" id="IPR014729">
    <property type="entry name" value="Rossmann-like_a/b/a_fold"/>
</dbReference>
<accession>A0ABM7WC29</accession>
<comment type="catalytic activity">
    <reaction evidence="19">
        <text>tRNA(Cys) + L-cysteine + ATP = L-cysteinyl-tRNA(Cys) + AMP + diphosphate</text>
        <dbReference type="Rhea" id="RHEA:17773"/>
        <dbReference type="Rhea" id="RHEA-COMP:9661"/>
        <dbReference type="Rhea" id="RHEA-COMP:9679"/>
        <dbReference type="ChEBI" id="CHEBI:30616"/>
        <dbReference type="ChEBI" id="CHEBI:33019"/>
        <dbReference type="ChEBI" id="CHEBI:35235"/>
        <dbReference type="ChEBI" id="CHEBI:78442"/>
        <dbReference type="ChEBI" id="CHEBI:78517"/>
        <dbReference type="ChEBI" id="CHEBI:456215"/>
        <dbReference type="EC" id="6.1.1.16"/>
    </reaction>
</comment>
<keyword evidence="16 19" id="KW-0030">Aminoacyl-tRNA synthetase</keyword>
<evidence type="ECO:0000256" key="18">
    <source>
        <dbReference type="ARBA" id="ARBA00047931"/>
    </source>
</evidence>
<comment type="similarity">
    <text evidence="4 19">Belongs to the class-I aminoacyl-tRNA synthetase family.</text>
</comment>
<dbReference type="RefSeq" id="WP_284151821.1">
    <property type="nucleotide sequence ID" value="NZ_AP025516.1"/>
</dbReference>
<dbReference type="PROSITE" id="PS00901">
    <property type="entry name" value="CYS_SYNTHASE"/>
    <property type="match status" value="1"/>
</dbReference>
<dbReference type="InterPro" id="IPR005856">
    <property type="entry name" value="Cys_synth"/>
</dbReference>
<dbReference type="PANTHER" id="PTHR10890">
    <property type="entry name" value="CYSTEINYL-TRNA SYNTHETASE"/>
    <property type="match status" value="1"/>
</dbReference>
<dbReference type="NCBIfam" id="TIGR00435">
    <property type="entry name" value="cysS"/>
    <property type="match status" value="1"/>
</dbReference>
<evidence type="ECO:0000256" key="13">
    <source>
        <dbReference type="ARBA" id="ARBA00022840"/>
    </source>
</evidence>
<evidence type="ECO:0000256" key="5">
    <source>
        <dbReference type="ARBA" id="ARBA00007103"/>
    </source>
</evidence>
<evidence type="ECO:0000259" key="20">
    <source>
        <dbReference type="SMART" id="SM00840"/>
    </source>
</evidence>
<dbReference type="CDD" id="cd00672">
    <property type="entry name" value="CysRS_core"/>
    <property type="match status" value="1"/>
</dbReference>
<evidence type="ECO:0000256" key="10">
    <source>
        <dbReference type="ARBA" id="ARBA00022723"/>
    </source>
</evidence>
<dbReference type="InterPro" id="IPR015803">
    <property type="entry name" value="Cys-tRNA-ligase"/>
</dbReference>
<keyword evidence="14" id="KW-0663">Pyridoxal phosphate</keyword>
<keyword evidence="15 19" id="KW-0648">Protein biosynthesis</keyword>
<dbReference type="Gene3D" id="3.40.50.1100">
    <property type="match status" value="2"/>
</dbReference>
<evidence type="ECO:0000256" key="1">
    <source>
        <dbReference type="ARBA" id="ARBA00001933"/>
    </source>
</evidence>
<dbReference type="Pfam" id="PF23493">
    <property type="entry name" value="CysS_C"/>
    <property type="match status" value="1"/>
</dbReference>
<evidence type="ECO:0000256" key="6">
    <source>
        <dbReference type="ARBA" id="ARBA00011245"/>
    </source>
</evidence>
<feature type="binding site" evidence="19">
    <location>
        <position position="550"/>
    </location>
    <ligand>
        <name>Zn(2+)</name>
        <dbReference type="ChEBI" id="CHEBI:29105"/>
    </ligand>
</feature>
<comment type="caution">
    <text evidence="19">Lacks conserved residue(s) required for the propagation of feature annotation.</text>
</comment>
<evidence type="ECO:0000256" key="8">
    <source>
        <dbReference type="ARBA" id="ARBA00022598"/>
    </source>
</evidence>
<evidence type="ECO:0000256" key="16">
    <source>
        <dbReference type="ARBA" id="ARBA00023146"/>
    </source>
</evidence>
<organism evidence="21 22">
    <name type="scientific">Desulfofustis limnaeus</name>
    <dbReference type="NCBI Taxonomy" id="2740163"/>
    <lineage>
        <taxon>Bacteria</taxon>
        <taxon>Pseudomonadati</taxon>
        <taxon>Thermodesulfobacteriota</taxon>
        <taxon>Desulfobulbia</taxon>
        <taxon>Desulfobulbales</taxon>
        <taxon>Desulfocapsaceae</taxon>
        <taxon>Desulfofustis</taxon>
    </lineage>
</organism>
<evidence type="ECO:0000256" key="7">
    <source>
        <dbReference type="ARBA" id="ARBA00022490"/>
    </source>
</evidence>
<comment type="subunit">
    <text evidence="6 19">Monomer.</text>
</comment>
<dbReference type="InterPro" id="IPR024909">
    <property type="entry name" value="Cys-tRNA/MSH_ligase"/>
</dbReference>
<dbReference type="InterPro" id="IPR009080">
    <property type="entry name" value="tRNAsynth_Ia_anticodon-bd"/>
</dbReference>
<dbReference type="NCBIfam" id="TIGR01136">
    <property type="entry name" value="cysKM"/>
    <property type="match status" value="1"/>
</dbReference>
<feature type="binding site" evidence="19">
    <location>
        <position position="521"/>
    </location>
    <ligand>
        <name>Zn(2+)</name>
        <dbReference type="ChEBI" id="CHEBI:29105"/>
    </ligand>
</feature>
<evidence type="ECO:0000256" key="17">
    <source>
        <dbReference type="ARBA" id="ARBA00023192"/>
    </source>
</evidence>
<comment type="cofactor">
    <cofactor evidence="19">
        <name>Zn(2+)</name>
        <dbReference type="ChEBI" id="CHEBI:29105"/>
    </cofactor>
    <text evidence="19">Binds 1 zinc ion per subunit.</text>
</comment>
<dbReference type="EMBL" id="AP025516">
    <property type="protein sequence ID" value="BDD88465.1"/>
    <property type="molecule type" value="Genomic_DNA"/>
</dbReference>
<evidence type="ECO:0000256" key="3">
    <source>
        <dbReference type="ARBA" id="ARBA00004962"/>
    </source>
</evidence>
<keyword evidence="11 19" id="KW-0547">Nucleotide-binding</keyword>
<feature type="binding site" evidence="19">
    <location>
        <position position="336"/>
    </location>
    <ligand>
        <name>Zn(2+)</name>
        <dbReference type="ChEBI" id="CHEBI:29105"/>
    </ligand>
</feature>
<evidence type="ECO:0000256" key="11">
    <source>
        <dbReference type="ARBA" id="ARBA00022741"/>
    </source>
</evidence>
<dbReference type="SUPFAM" id="SSF52374">
    <property type="entry name" value="Nucleotidylyl transferase"/>
    <property type="match status" value="1"/>
</dbReference>
<evidence type="ECO:0000256" key="2">
    <source>
        <dbReference type="ARBA" id="ARBA00004496"/>
    </source>
</evidence>
<comment type="pathway">
    <text evidence="3">Amino-acid biosynthesis; L-cysteine biosynthesis; L-cysteine from L-serine: step 2/2.</text>
</comment>
<evidence type="ECO:0000256" key="14">
    <source>
        <dbReference type="ARBA" id="ARBA00022898"/>
    </source>
</evidence>
<dbReference type="SUPFAM" id="SSF47323">
    <property type="entry name" value="Anticodon-binding domain of a subclass of class I aminoacyl-tRNA synthetases"/>
    <property type="match status" value="1"/>
</dbReference>
<reference evidence="21 22" key="1">
    <citation type="submission" date="2022-01" db="EMBL/GenBank/DDBJ databases">
        <title>Desulfofustis limnae sp. nov., a novel mesophilic sulfate-reducing bacterium isolated from marsh soil.</title>
        <authorList>
            <person name="Watanabe M."/>
            <person name="Takahashi A."/>
            <person name="Kojima H."/>
            <person name="Fukui M."/>
        </authorList>
    </citation>
    <scope>NUCLEOTIDE SEQUENCE [LARGE SCALE GENOMIC DNA]</scope>
    <source>
        <strain evidence="21 22">PPLL</strain>
    </source>
</reference>
<dbReference type="InterPro" id="IPR036052">
    <property type="entry name" value="TrpB-like_PALP_sf"/>
</dbReference>
<dbReference type="SMART" id="SM00840">
    <property type="entry name" value="DALR_2"/>
    <property type="match status" value="1"/>
</dbReference>
<evidence type="ECO:0000256" key="19">
    <source>
        <dbReference type="HAMAP-Rule" id="MF_00041"/>
    </source>
</evidence>
<keyword evidence="7 19" id="KW-0963">Cytoplasm</keyword>
<keyword evidence="9" id="KW-0808">Transferase</keyword>
<dbReference type="HAMAP" id="MF_00041">
    <property type="entry name" value="Cys_tRNA_synth"/>
    <property type="match status" value="1"/>
</dbReference>
<evidence type="ECO:0000256" key="12">
    <source>
        <dbReference type="ARBA" id="ARBA00022833"/>
    </source>
</evidence>
<name>A0ABM7WC29_9BACT</name>
<dbReference type="Pfam" id="PF00291">
    <property type="entry name" value="PALP"/>
    <property type="match status" value="1"/>
</dbReference>
<evidence type="ECO:0000256" key="9">
    <source>
        <dbReference type="ARBA" id="ARBA00022679"/>
    </source>
</evidence>
<feature type="binding site" evidence="19">
    <location>
        <position position="546"/>
    </location>
    <ligand>
        <name>Zn(2+)</name>
        <dbReference type="ChEBI" id="CHEBI:29105"/>
    </ligand>
</feature>
<dbReference type="InterPro" id="IPR015273">
    <property type="entry name" value="Cys-tRNA-synt_Ia_DALR"/>
</dbReference>
<comment type="similarity">
    <text evidence="5">Belongs to the cysteine synthase/cystathionine beta-synthase family.</text>
</comment>
<dbReference type="CDD" id="cd01561">
    <property type="entry name" value="CBS_like"/>
    <property type="match status" value="1"/>
</dbReference>
<dbReference type="InterPro" id="IPR001216">
    <property type="entry name" value="P-phosphate_BS"/>
</dbReference>
<keyword evidence="17" id="KW-0028">Amino-acid biosynthesis</keyword>